<dbReference type="PANTHER" id="PTHR24096:SF424">
    <property type="entry name" value="ACETYL-COA SYNTHETASE-LIKE PROTEIN-RELATED"/>
    <property type="match status" value="1"/>
</dbReference>
<dbReference type="Proteomes" id="UP000030752">
    <property type="component" value="Unassembled WGS sequence"/>
</dbReference>
<proteinExistence type="inferred from homology"/>
<dbReference type="SUPFAM" id="SSF56801">
    <property type="entry name" value="Acetyl-CoA synthetase-like"/>
    <property type="match status" value="1"/>
</dbReference>
<evidence type="ECO:0000313" key="5">
    <source>
        <dbReference type="Proteomes" id="UP000030752"/>
    </source>
</evidence>
<dbReference type="VEuPathDB" id="FungiDB:HMPREF1541_11027"/>
<feature type="domain" description="AMP-binding enzyme C-terminal" evidence="3">
    <location>
        <begin position="477"/>
        <end position="556"/>
    </location>
</feature>
<name>W2S5D0_CYPE1</name>
<dbReference type="OrthoDB" id="6509636at2759"/>
<dbReference type="EMBL" id="KB822717">
    <property type="protein sequence ID" value="ETN43896.1"/>
    <property type="molecule type" value="Genomic_DNA"/>
</dbReference>
<dbReference type="PROSITE" id="PS00455">
    <property type="entry name" value="AMP_BINDING"/>
    <property type="match status" value="1"/>
</dbReference>
<dbReference type="GO" id="GO:0016405">
    <property type="term" value="F:CoA-ligase activity"/>
    <property type="evidence" value="ECO:0007669"/>
    <property type="project" value="TreeGrafter"/>
</dbReference>
<sequence>MPYKSRWEVPIPDCSLQTFLFGSSANLPHDPPSPDKLCLAEADRPDTHFFTRADFQRWAQRFAQGLTKSGLFKTGDRLLLFSPNDLFVPVVFMGTLMAGGIYTGANPTFTPRELAHQLRDCEASVLICHDSSITTGLEAAKQANLDPSRVFVFNGAIYDGKGASSHGARYWSTLVAPDNDESRRFAWPDLSGPNEAKNTTLALNYSSGTTGVPKGVEITHRNYVSNTVQSAQITKNHPNYAERAKKHVSLGFLPLYHAYGQNVLIAGNFHQVKPTYVMAKFDFLKMLEYIAKFKVTDLNLVPPMAVALAKHPDVEKYDLSTINFMGCGAAPLGRDVAEQVEKRLNKSRKEEDYVNLRQGWGMTECTCSLLGWDINQFAGTNAVGEPNANCEAMIVDENTNEEITARGPDARGELWCRGANIMKGYWRNEKATNETLTPDGWLKTGDIAYVSESGHFFIVDRKKELIKVKGNQVAPAELEALLLEHPGVADVAVIGMPTPDGDEAPRAFVVRQANEAGKNVNEAEIKAFVEGKVVRYKRLSGGVTFVDSVPKNPSGKILRRQLRDQYRDKKEGARL</sequence>
<feature type="domain" description="AMP-dependent synthetase/ligase" evidence="2">
    <location>
        <begin position="34"/>
        <end position="426"/>
    </location>
</feature>
<dbReference type="InParanoid" id="W2S5D0"/>
<evidence type="ECO:0000256" key="1">
    <source>
        <dbReference type="ARBA" id="ARBA00006432"/>
    </source>
</evidence>
<dbReference type="Pfam" id="PF00501">
    <property type="entry name" value="AMP-binding"/>
    <property type="match status" value="1"/>
</dbReference>
<dbReference type="InterPro" id="IPR000873">
    <property type="entry name" value="AMP-dep_synth/lig_dom"/>
</dbReference>
<dbReference type="AlphaFoldDB" id="W2S5D0"/>
<dbReference type="PANTHER" id="PTHR24096">
    <property type="entry name" value="LONG-CHAIN-FATTY-ACID--COA LIGASE"/>
    <property type="match status" value="1"/>
</dbReference>
<dbReference type="Pfam" id="PF13193">
    <property type="entry name" value="AMP-binding_C"/>
    <property type="match status" value="1"/>
</dbReference>
<dbReference type="eggNOG" id="KOG1176">
    <property type="taxonomic scope" value="Eukaryota"/>
</dbReference>
<dbReference type="FunFam" id="3.30.300.30:FF:000007">
    <property type="entry name" value="4-coumarate--CoA ligase 2"/>
    <property type="match status" value="1"/>
</dbReference>
<protein>
    <recommendedName>
        <fullName evidence="6">4-coumarate-CoA ligase</fullName>
    </recommendedName>
</protein>
<dbReference type="Gene3D" id="3.40.50.12780">
    <property type="entry name" value="N-terminal domain of ligase-like"/>
    <property type="match status" value="1"/>
</dbReference>
<dbReference type="CDD" id="cd05911">
    <property type="entry name" value="Firefly_Luc_like"/>
    <property type="match status" value="1"/>
</dbReference>
<evidence type="ECO:0000259" key="2">
    <source>
        <dbReference type="Pfam" id="PF00501"/>
    </source>
</evidence>
<keyword evidence="5" id="KW-1185">Reference proteome</keyword>
<dbReference type="RefSeq" id="XP_008713918.1">
    <property type="nucleotide sequence ID" value="XM_008715696.1"/>
</dbReference>
<evidence type="ECO:0000313" key="4">
    <source>
        <dbReference type="EMBL" id="ETN43896.1"/>
    </source>
</evidence>
<dbReference type="STRING" id="1220924.W2S5D0"/>
<dbReference type="InterPro" id="IPR020845">
    <property type="entry name" value="AMP-binding_CS"/>
</dbReference>
<gene>
    <name evidence="4" type="ORF">HMPREF1541_11027</name>
</gene>
<comment type="similarity">
    <text evidence="1">Belongs to the ATP-dependent AMP-binding enzyme family.</text>
</comment>
<dbReference type="Gene3D" id="3.30.300.30">
    <property type="match status" value="1"/>
</dbReference>
<dbReference type="InterPro" id="IPR045851">
    <property type="entry name" value="AMP-bd_C_sf"/>
</dbReference>
<reference evidence="4 5" key="1">
    <citation type="submission" date="2013-03" db="EMBL/GenBank/DDBJ databases">
        <title>The Genome Sequence of Phialophora europaea CBS 101466.</title>
        <authorList>
            <consortium name="The Broad Institute Genomics Platform"/>
            <person name="Cuomo C."/>
            <person name="de Hoog S."/>
            <person name="Gorbushina A."/>
            <person name="Walker B."/>
            <person name="Young S.K."/>
            <person name="Zeng Q."/>
            <person name="Gargeya S."/>
            <person name="Fitzgerald M."/>
            <person name="Haas B."/>
            <person name="Abouelleil A."/>
            <person name="Allen A.W."/>
            <person name="Alvarado L."/>
            <person name="Arachchi H.M."/>
            <person name="Berlin A.M."/>
            <person name="Chapman S.B."/>
            <person name="Gainer-Dewar J."/>
            <person name="Goldberg J."/>
            <person name="Griggs A."/>
            <person name="Gujja S."/>
            <person name="Hansen M."/>
            <person name="Howarth C."/>
            <person name="Imamovic A."/>
            <person name="Ireland A."/>
            <person name="Larimer J."/>
            <person name="McCowan C."/>
            <person name="Murphy C."/>
            <person name="Pearson M."/>
            <person name="Poon T.W."/>
            <person name="Priest M."/>
            <person name="Roberts A."/>
            <person name="Saif S."/>
            <person name="Shea T."/>
            <person name="Sisk P."/>
            <person name="Sykes S."/>
            <person name="Wortman J."/>
            <person name="Nusbaum C."/>
            <person name="Birren B."/>
        </authorList>
    </citation>
    <scope>NUCLEOTIDE SEQUENCE [LARGE SCALE GENOMIC DNA]</scope>
    <source>
        <strain evidence="4 5">CBS 101466</strain>
    </source>
</reference>
<dbReference type="GeneID" id="19978366"/>
<dbReference type="HOGENOM" id="CLU_000022_59_2_1"/>
<organism evidence="4 5">
    <name type="scientific">Cyphellophora europaea (strain CBS 101466)</name>
    <name type="common">Phialophora europaea</name>
    <dbReference type="NCBI Taxonomy" id="1220924"/>
    <lineage>
        <taxon>Eukaryota</taxon>
        <taxon>Fungi</taxon>
        <taxon>Dikarya</taxon>
        <taxon>Ascomycota</taxon>
        <taxon>Pezizomycotina</taxon>
        <taxon>Eurotiomycetes</taxon>
        <taxon>Chaetothyriomycetidae</taxon>
        <taxon>Chaetothyriales</taxon>
        <taxon>Cyphellophoraceae</taxon>
        <taxon>Cyphellophora</taxon>
    </lineage>
</organism>
<accession>W2S5D0</accession>
<dbReference type="InterPro" id="IPR042099">
    <property type="entry name" value="ANL_N_sf"/>
</dbReference>
<dbReference type="InterPro" id="IPR025110">
    <property type="entry name" value="AMP-bd_C"/>
</dbReference>
<evidence type="ECO:0000259" key="3">
    <source>
        <dbReference type="Pfam" id="PF13193"/>
    </source>
</evidence>
<evidence type="ECO:0008006" key="6">
    <source>
        <dbReference type="Google" id="ProtNLM"/>
    </source>
</evidence>